<dbReference type="EMBL" id="BPLQ01001999">
    <property type="protein sequence ID" value="GIX87401.1"/>
    <property type="molecule type" value="Genomic_DNA"/>
</dbReference>
<sequence length="102" mass="11680">MRWDRSLSLINTSIDQTPVPLRLIRAIKPDSWGSKGRTRAFSPCIPNQTGGRKRCRGVKFFWTFSSVTSSEKELANTDSLVLDALRQVLHRRTHFVLPRGRV</sequence>
<comment type="caution">
    <text evidence="1">The sequence shown here is derived from an EMBL/GenBank/DDBJ whole genome shotgun (WGS) entry which is preliminary data.</text>
</comment>
<evidence type="ECO:0000313" key="2">
    <source>
        <dbReference type="Proteomes" id="UP001054837"/>
    </source>
</evidence>
<accession>A0AAV4NUX2</accession>
<keyword evidence="2" id="KW-1185">Reference proteome</keyword>
<reference evidence="1 2" key="1">
    <citation type="submission" date="2021-06" db="EMBL/GenBank/DDBJ databases">
        <title>Caerostris darwini draft genome.</title>
        <authorList>
            <person name="Kono N."/>
            <person name="Arakawa K."/>
        </authorList>
    </citation>
    <scope>NUCLEOTIDE SEQUENCE [LARGE SCALE GENOMIC DNA]</scope>
</reference>
<dbReference type="Proteomes" id="UP001054837">
    <property type="component" value="Unassembled WGS sequence"/>
</dbReference>
<gene>
    <name evidence="1" type="ORF">CDAR_256351</name>
</gene>
<name>A0AAV4NUX2_9ARAC</name>
<organism evidence="1 2">
    <name type="scientific">Caerostris darwini</name>
    <dbReference type="NCBI Taxonomy" id="1538125"/>
    <lineage>
        <taxon>Eukaryota</taxon>
        <taxon>Metazoa</taxon>
        <taxon>Ecdysozoa</taxon>
        <taxon>Arthropoda</taxon>
        <taxon>Chelicerata</taxon>
        <taxon>Arachnida</taxon>
        <taxon>Araneae</taxon>
        <taxon>Araneomorphae</taxon>
        <taxon>Entelegynae</taxon>
        <taxon>Araneoidea</taxon>
        <taxon>Araneidae</taxon>
        <taxon>Caerostris</taxon>
    </lineage>
</organism>
<dbReference type="AlphaFoldDB" id="A0AAV4NUX2"/>
<proteinExistence type="predicted"/>
<protein>
    <submittedName>
        <fullName evidence="1">Uncharacterized protein</fullName>
    </submittedName>
</protein>
<evidence type="ECO:0000313" key="1">
    <source>
        <dbReference type="EMBL" id="GIX87401.1"/>
    </source>
</evidence>